<sequence>MSTIHAPMSNERLWPNSGGWRSAHIDKKQPKTLALASRAAGGANPERVSSRGQTKGTSVLNRAKMLSLNRLPNINRERAMAEDKSDVDDHWHVSAACFNCGAVRTAAPNLFIERNGASAFAHQPASEQETEDAWRGVLVCPVAAVRPPKGLKMPAGLFPQALAPGVWRLGYNARSSYGAHSYITLAGGLRLMIDGSRWSSHLERWIAEAGGLDHILLTHRDDVADAGIYAKRFGARVWIHADDADGAPFATDVITGDLAHEMLPGVRVIPMAGHTRGSVMFLVNEALFSGDSLCWDFERHALRAFRDVCWYDWPTQLRSLERLVHESFSGVFAGHGGSIILDAPTMQRELRAFLDTVKADIPGAG</sequence>
<feature type="region of interest" description="Disordered" evidence="1">
    <location>
        <begin position="1"/>
        <end position="21"/>
    </location>
</feature>
<feature type="domain" description="Metallo-beta-lactamase" evidence="2">
    <location>
        <begin position="178"/>
        <end position="335"/>
    </location>
</feature>
<evidence type="ECO:0000313" key="3">
    <source>
        <dbReference type="EMBL" id="MFK4446884.1"/>
    </source>
</evidence>
<evidence type="ECO:0000259" key="2">
    <source>
        <dbReference type="SMART" id="SM00849"/>
    </source>
</evidence>
<keyword evidence="4" id="KW-1185">Reference proteome</keyword>
<protein>
    <submittedName>
        <fullName evidence="3">Glyoxylase-like metal-dependent hydrolase (Beta-lactamase superfamily II)</fullName>
    </submittedName>
</protein>
<comment type="caution">
    <text evidence="3">The sequence shown here is derived from an EMBL/GenBank/DDBJ whole genome shotgun (WGS) entry which is preliminary data.</text>
</comment>
<name>A0ABW8MT35_9BURK</name>
<organism evidence="3 4">
    <name type="scientific">Caballeronia udeis</name>
    <dbReference type="NCBI Taxonomy" id="1232866"/>
    <lineage>
        <taxon>Bacteria</taxon>
        <taxon>Pseudomonadati</taxon>
        <taxon>Pseudomonadota</taxon>
        <taxon>Betaproteobacteria</taxon>
        <taxon>Burkholderiales</taxon>
        <taxon>Burkholderiaceae</taxon>
        <taxon>Caballeronia</taxon>
    </lineage>
</organism>
<dbReference type="EMBL" id="JBIYDN010000029">
    <property type="protein sequence ID" value="MFK4446884.1"/>
    <property type="molecule type" value="Genomic_DNA"/>
</dbReference>
<dbReference type="PANTHER" id="PTHR42773:SF1">
    <property type="entry name" value="METALLO-BETA-LACTAMASE FAMILY PROTEIN"/>
    <property type="match status" value="1"/>
</dbReference>
<dbReference type="Gene3D" id="3.60.15.10">
    <property type="entry name" value="Ribonuclease Z/Hydroxyacylglutathione hydrolase-like"/>
    <property type="match status" value="1"/>
</dbReference>
<dbReference type="InterPro" id="IPR001279">
    <property type="entry name" value="Metallo-B-lactamas"/>
</dbReference>
<accession>A0ABW8MT35</accession>
<gene>
    <name evidence="3" type="ORF">ABH943_006916</name>
</gene>
<evidence type="ECO:0000256" key="1">
    <source>
        <dbReference type="SAM" id="MobiDB-lite"/>
    </source>
</evidence>
<dbReference type="RefSeq" id="WP_404612073.1">
    <property type="nucleotide sequence ID" value="NZ_JBIYDN010000029.1"/>
</dbReference>
<dbReference type="PANTHER" id="PTHR42773">
    <property type="entry name" value="METALLO-BETA-LACTAMASE-RELATED"/>
    <property type="match status" value="1"/>
</dbReference>
<feature type="region of interest" description="Disordered" evidence="1">
    <location>
        <begin position="37"/>
        <end position="59"/>
    </location>
</feature>
<dbReference type="InterPro" id="IPR036866">
    <property type="entry name" value="RibonucZ/Hydroxyglut_hydro"/>
</dbReference>
<reference evidence="3 4" key="1">
    <citation type="submission" date="2024-11" db="EMBL/GenBank/DDBJ databases">
        <title>Using genomics to understand microbial adaptation to soil warming.</title>
        <authorList>
            <person name="Deangelis K.M. PhD."/>
        </authorList>
    </citation>
    <scope>NUCLEOTIDE SEQUENCE [LARGE SCALE GENOMIC DNA]</scope>
    <source>
        <strain evidence="3 4">GAS97</strain>
    </source>
</reference>
<dbReference type="SMART" id="SM00849">
    <property type="entry name" value="Lactamase_B"/>
    <property type="match status" value="1"/>
</dbReference>
<dbReference type="CDD" id="cd07727">
    <property type="entry name" value="YmaE-like_MBL-fold"/>
    <property type="match status" value="1"/>
</dbReference>
<dbReference type="Proteomes" id="UP001620514">
    <property type="component" value="Unassembled WGS sequence"/>
</dbReference>
<dbReference type="Pfam" id="PF13370">
    <property type="entry name" value="Fer4_13"/>
    <property type="match status" value="1"/>
</dbReference>
<dbReference type="SUPFAM" id="SSF56281">
    <property type="entry name" value="Metallo-hydrolase/oxidoreductase"/>
    <property type="match status" value="1"/>
</dbReference>
<proteinExistence type="predicted"/>
<evidence type="ECO:0000313" key="4">
    <source>
        <dbReference type="Proteomes" id="UP001620514"/>
    </source>
</evidence>
<feature type="compositionally biased region" description="Polar residues" evidence="1">
    <location>
        <begin position="50"/>
        <end position="59"/>
    </location>
</feature>